<name>A0A210PHT9_MIZYE</name>
<organism evidence="8 9">
    <name type="scientific">Mizuhopecten yessoensis</name>
    <name type="common">Japanese scallop</name>
    <name type="synonym">Patinopecten yessoensis</name>
    <dbReference type="NCBI Taxonomy" id="6573"/>
    <lineage>
        <taxon>Eukaryota</taxon>
        <taxon>Metazoa</taxon>
        <taxon>Spiralia</taxon>
        <taxon>Lophotrochozoa</taxon>
        <taxon>Mollusca</taxon>
        <taxon>Bivalvia</taxon>
        <taxon>Autobranchia</taxon>
        <taxon>Pteriomorphia</taxon>
        <taxon>Pectinida</taxon>
        <taxon>Pectinoidea</taxon>
        <taxon>Pectinidae</taxon>
        <taxon>Mizuhopecten</taxon>
    </lineage>
</organism>
<dbReference type="PANTHER" id="PTHR42687:SF1">
    <property type="entry name" value="L-THREONINE 3-DEHYDROGENASE, MITOCHONDRIAL"/>
    <property type="match status" value="1"/>
</dbReference>
<comment type="caution">
    <text evidence="8">The sequence shown here is derived from an EMBL/GenBank/DDBJ whole genome shotgun (WGS) entry which is preliminary data.</text>
</comment>
<evidence type="ECO:0000256" key="6">
    <source>
        <dbReference type="ARBA" id="ARBA00069940"/>
    </source>
</evidence>
<dbReference type="Proteomes" id="UP000242188">
    <property type="component" value="Unassembled WGS sequence"/>
</dbReference>
<keyword evidence="9" id="KW-1185">Reference proteome</keyword>
<dbReference type="InterPro" id="IPR051225">
    <property type="entry name" value="NAD(P)_epim/dehydratase"/>
</dbReference>
<dbReference type="STRING" id="6573.A0A210PHT9"/>
<feature type="domain" description="NAD-dependent epimerase/dehydratase" evidence="7">
    <location>
        <begin position="55"/>
        <end position="290"/>
    </location>
</feature>
<dbReference type="GO" id="GO:0008743">
    <property type="term" value="F:L-threonine 3-dehydrogenase activity"/>
    <property type="evidence" value="ECO:0007669"/>
    <property type="project" value="UniProtKB-EC"/>
</dbReference>
<dbReference type="GO" id="GO:0006567">
    <property type="term" value="P:L-threonine catabolic process"/>
    <property type="evidence" value="ECO:0007669"/>
    <property type="project" value="TreeGrafter"/>
</dbReference>
<dbReference type="Gene3D" id="3.40.50.720">
    <property type="entry name" value="NAD(P)-binding Rossmann-like Domain"/>
    <property type="match status" value="1"/>
</dbReference>
<evidence type="ECO:0000256" key="3">
    <source>
        <dbReference type="ARBA" id="ARBA00059023"/>
    </source>
</evidence>
<comment type="similarity">
    <text evidence="1">Belongs to the NAD(P)-dependent epimerase/dehydratase family.</text>
</comment>
<dbReference type="InterPro" id="IPR036291">
    <property type="entry name" value="NAD(P)-bd_dom_sf"/>
</dbReference>
<comment type="function">
    <text evidence="3">Catalyzes the NAD(+)-dependent oxidation of L-threonine to 2-amino-3-ketobutyrate, mediating L-threonine catabolism.</text>
</comment>
<dbReference type="InterPro" id="IPR001509">
    <property type="entry name" value="Epimerase_deHydtase"/>
</dbReference>
<dbReference type="AlphaFoldDB" id="A0A210PHT9"/>
<dbReference type="EMBL" id="NEDP02076682">
    <property type="protein sequence ID" value="OWF36050.1"/>
    <property type="molecule type" value="Genomic_DNA"/>
</dbReference>
<dbReference type="EC" id="1.1.1.103" evidence="5"/>
<dbReference type="OrthoDB" id="10058185at2759"/>
<comment type="catalytic activity">
    <reaction evidence="2">
        <text>L-threonine + NAD(+) = (2S)-2-amino-3-oxobutanoate + NADH + H(+)</text>
        <dbReference type="Rhea" id="RHEA:13161"/>
        <dbReference type="ChEBI" id="CHEBI:15378"/>
        <dbReference type="ChEBI" id="CHEBI:57540"/>
        <dbReference type="ChEBI" id="CHEBI:57926"/>
        <dbReference type="ChEBI" id="CHEBI:57945"/>
        <dbReference type="ChEBI" id="CHEBI:78948"/>
        <dbReference type="EC" id="1.1.1.103"/>
    </reaction>
</comment>
<dbReference type="FunFam" id="3.40.50.720:FF:000077">
    <property type="entry name" value="L-threonine 3-dehydrogenase, mitochondrial"/>
    <property type="match status" value="1"/>
</dbReference>
<dbReference type="PANTHER" id="PTHR42687">
    <property type="entry name" value="L-THREONINE 3-DEHYDROGENASE"/>
    <property type="match status" value="1"/>
</dbReference>
<evidence type="ECO:0000259" key="7">
    <source>
        <dbReference type="Pfam" id="PF01370"/>
    </source>
</evidence>
<accession>A0A210PHT9</accession>
<reference evidence="8 9" key="1">
    <citation type="journal article" date="2017" name="Nat. Ecol. Evol.">
        <title>Scallop genome provides insights into evolution of bilaterian karyotype and development.</title>
        <authorList>
            <person name="Wang S."/>
            <person name="Zhang J."/>
            <person name="Jiao W."/>
            <person name="Li J."/>
            <person name="Xun X."/>
            <person name="Sun Y."/>
            <person name="Guo X."/>
            <person name="Huan P."/>
            <person name="Dong B."/>
            <person name="Zhang L."/>
            <person name="Hu X."/>
            <person name="Sun X."/>
            <person name="Wang J."/>
            <person name="Zhao C."/>
            <person name="Wang Y."/>
            <person name="Wang D."/>
            <person name="Huang X."/>
            <person name="Wang R."/>
            <person name="Lv J."/>
            <person name="Li Y."/>
            <person name="Zhang Z."/>
            <person name="Liu B."/>
            <person name="Lu W."/>
            <person name="Hui Y."/>
            <person name="Liang J."/>
            <person name="Zhou Z."/>
            <person name="Hou R."/>
            <person name="Li X."/>
            <person name="Liu Y."/>
            <person name="Li H."/>
            <person name="Ning X."/>
            <person name="Lin Y."/>
            <person name="Zhao L."/>
            <person name="Xing Q."/>
            <person name="Dou J."/>
            <person name="Li Y."/>
            <person name="Mao J."/>
            <person name="Guo H."/>
            <person name="Dou H."/>
            <person name="Li T."/>
            <person name="Mu C."/>
            <person name="Jiang W."/>
            <person name="Fu Q."/>
            <person name="Fu X."/>
            <person name="Miao Y."/>
            <person name="Liu J."/>
            <person name="Yu Q."/>
            <person name="Li R."/>
            <person name="Liao H."/>
            <person name="Li X."/>
            <person name="Kong Y."/>
            <person name="Jiang Z."/>
            <person name="Chourrout D."/>
            <person name="Li R."/>
            <person name="Bao Z."/>
        </authorList>
    </citation>
    <scope>NUCLEOTIDE SEQUENCE [LARGE SCALE GENOMIC DNA]</scope>
    <source>
        <strain evidence="8 9">PY_sf001</strain>
    </source>
</reference>
<gene>
    <name evidence="8" type="ORF">KP79_PYT09214</name>
</gene>
<sequence>MAKVISNFARRTRTLMNAPVLACKAGSVTCSKNWRLNSSFVGADAEGVNPLHPKILITGSLGQLGTGLARELRQKYGRNNVIMSDIIKPSKEVKESGPYLFADILEFKALQEMIVTHDIDWIIHFSALLSAVGENNVPLAMRVNIEGLHNVLELARQYRLKLFVPSTIGAFGPDSPRNPTPDMCIQRPRTIYGVSKVHAELMGEYYFHKYGLDFRSLRFPGVISADTHAGGGTTDYAVAIFHEALRTGTFNCYLRPDTRMPMMYITDCLKSVAQFMEVPDSDMKLRTYNVTAMSFTPEELAEEVKKYVPNFTITYNPDGRQQIADSWPEVFDDHNARADWGWKHEHDLQAMCKIIFDAITPMYR</sequence>
<dbReference type="Pfam" id="PF01370">
    <property type="entry name" value="Epimerase"/>
    <property type="match status" value="1"/>
</dbReference>
<evidence type="ECO:0000313" key="8">
    <source>
        <dbReference type="EMBL" id="OWF36050.1"/>
    </source>
</evidence>
<evidence type="ECO:0000256" key="1">
    <source>
        <dbReference type="ARBA" id="ARBA00007637"/>
    </source>
</evidence>
<protein>
    <recommendedName>
        <fullName evidence="6">L-threonine 3-dehydrogenase, mitochondrial</fullName>
        <ecNumber evidence="5">1.1.1.103</ecNumber>
    </recommendedName>
</protein>
<evidence type="ECO:0000256" key="5">
    <source>
        <dbReference type="ARBA" id="ARBA00066604"/>
    </source>
</evidence>
<dbReference type="SUPFAM" id="SSF51735">
    <property type="entry name" value="NAD(P)-binding Rossmann-fold domains"/>
    <property type="match status" value="1"/>
</dbReference>
<evidence type="ECO:0000313" key="9">
    <source>
        <dbReference type="Proteomes" id="UP000242188"/>
    </source>
</evidence>
<proteinExistence type="inferred from homology"/>
<evidence type="ECO:0000256" key="4">
    <source>
        <dbReference type="ARBA" id="ARBA00060557"/>
    </source>
</evidence>
<evidence type="ECO:0000256" key="2">
    <source>
        <dbReference type="ARBA" id="ARBA00050613"/>
    </source>
</evidence>
<dbReference type="CDD" id="cd05272">
    <property type="entry name" value="TDH_SDR_e"/>
    <property type="match status" value="1"/>
</dbReference>
<comment type="pathway">
    <text evidence="4">Amino-acid degradation; L-threonine degradation via oxydo-reductase pathway; glycine from L-threonine: step 1/2.</text>
</comment>